<feature type="compositionally biased region" description="Polar residues" evidence="1">
    <location>
        <begin position="1"/>
        <end position="12"/>
    </location>
</feature>
<reference evidence="2 3" key="1">
    <citation type="submission" date="2021-06" db="EMBL/GenBank/DDBJ databases">
        <title>Caerostris extrusa draft genome.</title>
        <authorList>
            <person name="Kono N."/>
            <person name="Arakawa K."/>
        </authorList>
    </citation>
    <scope>NUCLEOTIDE SEQUENCE [LARGE SCALE GENOMIC DNA]</scope>
</reference>
<evidence type="ECO:0000256" key="1">
    <source>
        <dbReference type="SAM" id="MobiDB-lite"/>
    </source>
</evidence>
<dbReference type="Proteomes" id="UP001054945">
    <property type="component" value="Unassembled WGS sequence"/>
</dbReference>
<accession>A0AAV4QSS1</accession>
<gene>
    <name evidence="2" type="ORF">CEXT_743831</name>
</gene>
<dbReference type="EMBL" id="BPLR01006552">
    <property type="protein sequence ID" value="GIY10683.1"/>
    <property type="molecule type" value="Genomic_DNA"/>
</dbReference>
<comment type="caution">
    <text evidence="2">The sequence shown here is derived from an EMBL/GenBank/DDBJ whole genome shotgun (WGS) entry which is preliminary data.</text>
</comment>
<evidence type="ECO:0000313" key="2">
    <source>
        <dbReference type="EMBL" id="GIY10683.1"/>
    </source>
</evidence>
<protein>
    <submittedName>
        <fullName evidence="2">Uncharacterized protein</fullName>
    </submittedName>
</protein>
<proteinExistence type="predicted"/>
<keyword evidence="3" id="KW-1185">Reference proteome</keyword>
<sequence>MRLNQDDSFQTPNKRHSIRSTPSEISFRLPTHNKFDNIPDDTVNSDEPIPIINKIQPIMLAMTANYNLALQNINKNFPSTNKILAKD</sequence>
<evidence type="ECO:0000313" key="3">
    <source>
        <dbReference type="Proteomes" id="UP001054945"/>
    </source>
</evidence>
<dbReference type="AlphaFoldDB" id="A0AAV4QSS1"/>
<feature type="region of interest" description="Disordered" evidence="1">
    <location>
        <begin position="1"/>
        <end position="21"/>
    </location>
</feature>
<name>A0AAV4QSS1_CAEEX</name>
<organism evidence="2 3">
    <name type="scientific">Caerostris extrusa</name>
    <name type="common">Bark spider</name>
    <name type="synonym">Caerostris bankana</name>
    <dbReference type="NCBI Taxonomy" id="172846"/>
    <lineage>
        <taxon>Eukaryota</taxon>
        <taxon>Metazoa</taxon>
        <taxon>Ecdysozoa</taxon>
        <taxon>Arthropoda</taxon>
        <taxon>Chelicerata</taxon>
        <taxon>Arachnida</taxon>
        <taxon>Araneae</taxon>
        <taxon>Araneomorphae</taxon>
        <taxon>Entelegynae</taxon>
        <taxon>Araneoidea</taxon>
        <taxon>Araneidae</taxon>
        <taxon>Caerostris</taxon>
    </lineage>
</organism>